<accession>A0ABV1VWE4</accession>
<protein>
    <submittedName>
        <fullName evidence="3">Enoyl-CoA hydratase-related protein</fullName>
    </submittedName>
</protein>
<dbReference type="InterPro" id="IPR029045">
    <property type="entry name" value="ClpP/crotonase-like_dom_sf"/>
</dbReference>
<comment type="caution">
    <text evidence="3">The sequence shown here is derived from an EMBL/GenBank/DDBJ whole genome shotgun (WGS) entry which is preliminary data.</text>
</comment>
<dbReference type="InterPro" id="IPR001753">
    <property type="entry name" value="Enoyl-CoA_hydra/iso"/>
</dbReference>
<reference evidence="3 4" key="1">
    <citation type="submission" date="2024-06" db="EMBL/GenBank/DDBJ databases">
        <title>The Natural Products Discovery Center: Release of the First 8490 Sequenced Strains for Exploring Actinobacteria Biosynthetic Diversity.</title>
        <authorList>
            <person name="Kalkreuter E."/>
            <person name="Kautsar S.A."/>
            <person name="Yang D."/>
            <person name="Bader C.D."/>
            <person name="Teijaro C.N."/>
            <person name="Fluegel L."/>
            <person name="Davis C.M."/>
            <person name="Simpson J.R."/>
            <person name="Lauterbach L."/>
            <person name="Steele A.D."/>
            <person name="Gui C."/>
            <person name="Meng S."/>
            <person name="Li G."/>
            <person name="Viehrig K."/>
            <person name="Ye F."/>
            <person name="Su P."/>
            <person name="Kiefer A.F."/>
            <person name="Nichols A."/>
            <person name="Cepeda A.J."/>
            <person name="Yan W."/>
            <person name="Fan B."/>
            <person name="Jiang Y."/>
            <person name="Adhikari A."/>
            <person name="Zheng C.-J."/>
            <person name="Schuster L."/>
            <person name="Cowan T.M."/>
            <person name="Smanski M.J."/>
            <person name="Chevrette M.G."/>
            <person name="De Carvalho L.P.S."/>
            <person name="Shen B."/>
        </authorList>
    </citation>
    <scope>NUCLEOTIDE SEQUENCE [LARGE SCALE GENOMIC DNA]</scope>
    <source>
        <strain evidence="3 4">NPDC000634</strain>
    </source>
</reference>
<evidence type="ECO:0000256" key="1">
    <source>
        <dbReference type="ARBA" id="ARBA00005254"/>
    </source>
</evidence>
<dbReference type="InterPro" id="IPR018376">
    <property type="entry name" value="Enoyl-CoA_hyd/isom_CS"/>
</dbReference>
<dbReference type="PROSITE" id="PS00166">
    <property type="entry name" value="ENOYL_COA_HYDRATASE"/>
    <property type="match status" value="1"/>
</dbReference>
<evidence type="ECO:0000313" key="3">
    <source>
        <dbReference type="EMBL" id="MER6976255.1"/>
    </source>
</evidence>
<sequence length="284" mass="30420">MKNDAVSGAEAVPCYSNIRIEDDGPISWIVLARPEKANALSNELLDEFSAALEWLRANGGKIIALRGDGRGFSAGYDLKQVAAPTAPDPMADQARLQRNIDRYLAMWNHPKPVIAAIHGYCIAGATQLATLADITIVTEDARIGEVTVPVGAGYVAPVWSTLVGPKRAKELAFVPGNSIDGRTAVEWGWANHAVPAPELLDRVRSLAERIAMIPADLLAIKKLSINRAMEAMGARSALAAVADADALAHQTPDVLGLRERIGREGLKAVIEAYRVEATMNLSCR</sequence>
<dbReference type="PANTHER" id="PTHR43802">
    <property type="entry name" value="ENOYL-COA HYDRATASE"/>
    <property type="match status" value="1"/>
</dbReference>
<dbReference type="Proteomes" id="UP001458415">
    <property type="component" value="Unassembled WGS sequence"/>
</dbReference>
<dbReference type="SUPFAM" id="SSF52096">
    <property type="entry name" value="ClpP/crotonase"/>
    <property type="match status" value="1"/>
</dbReference>
<gene>
    <name evidence="3" type="ORF">ABT317_04190</name>
</gene>
<dbReference type="PANTHER" id="PTHR43802:SF1">
    <property type="entry name" value="IP11341P-RELATED"/>
    <property type="match status" value="1"/>
</dbReference>
<dbReference type="CDD" id="cd06558">
    <property type="entry name" value="crotonase-like"/>
    <property type="match status" value="1"/>
</dbReference>
<organism evidence="3 4">
    <name type="scientific">Streptomyces carpinensis</name>
    <dbReference type="NCBI Taxonomy" id="66369"/>
    <lineage>
        <taxon>Bacteria</taxon>
        <taxon>Bacillati</taxon>
        <taxon>Actinomycetota</taxon>
        <taxon>Actinomycetes</taxon>
        <taxon>Kitasatosporales</taxon>
        <taxon>Streptomycetaceae</taxon>
        <taxon>Streptomyces</taxon>
    </lineage>
</organism>
<comment type="similarity">
    <text evidence="1 2">Belongs to the enoyl-CoA hydratase/isomerase family.</text>
</comment>
<evidence type="ECO:0000256" key="2">
    <source>
        <dbReference type="RuleBase" id="RU003707"/>
    </source>
</evidence>
<dbReference type="Gene3D" id="3.90.226.10">
    <property type="entry name" value="2-enoyl-CoA Hydratase, Chain A, domain 1"/>
    <property type="match status" value="1"/>
</dbReference>
<proteinExistence type="inferred from homology"/>
<dbReference type="RefSeq" id="WP_086723361.1">
    <property type="nucleotide sequence ID" value="NZ_MUBM01000030.1"/>
</dbReference>
<evidence type="ECO:0000313" key="4">
    <source>
        <dbReference type="Proteomes" id="UP001458415"/>
    </source>
</evidence>
<dbReference type="EMBL" id="JBEPCU010000032">
    <property type="protein sequence ID" value="MER6976255.1"/>
    <property type="molecule type" value="Genomic_DNA"/>
</dbReference>
<name>A0ABV1VWE4_9ACTN</name>
<dbReference type="Pfam" id="PF00378">
    <property type="entry name" value="ECH_1"/>
    <property type="match status" value="1"/>
</dbReference>
<keyword evidence="4" id="KW-1185">Reference proteome</keyword>